<dbReference type="PANTHER" id="PTHR11647:SF1">
    <property type="entry name" value="COLLAPSIN RESPONSE MEDIATOR PROTEIN"/>
    <property type="match status" value="1"/>
</dbReference>
<gene>
    <name evidence="2" type="ORF">C7M71_029650</name>
</gene>
<dbReference type="InterPro" id="IPR032466">
    <property type="entry name" value="Metal_Hydrolase"/>
</dbReference>
<feature type="domain" description="Amidohydrolase 3" evidence="1">
    <location>
        <begin position="45"/>
        <end position="500"/>
    </location>
</feature>
<dbReference type="KEGG" id="stri:C7M71_029650"/>
<sequence length="521" mass="54263">MFDVVLRGGWVVDGTGAPPFRADVAVAGERIAAVGRLDAVAGASEVDVSGRYVMPGFVDAHVHADALADSEEVQLAALRQGVTTLVLGQDGLSFAPASAPTIAAVSRYFGPVNGPCPAALAEGCTVADLLAHYDRATALNVAYLAPAGTIRAEVMGFSDAAADAGQLAAMRGMVERALADGAVGLSTGLEYVPGRFADAAEVAALCAPVASAGGVYVTHMRGYEADAWRGMAEVAEIARRSAVATHVSHYHGPANMLTGLVDGARGEGLDVTFDAYPYLRGSSILAMVALPADVQRRGPEDTLAQLADPEVRNRLAREWFPAIDDVLDRITLSYVGADAWAWAEGLPLREAAGKASLAAGELVCELVSASALGAGCVFAQPPTNTEADMRTLLRHEAHMAGSDGILLGSRPHPRGWGTFARLLGRHTRELADWSWGEAALHLAGHPARRFGLAGRGIVRSGLVADLAVVDPAGVTDRAEYADPRRPADGVDHVLVGGQFVLRDRALTGARPGRGLRRGEDA</sequence>
<name>A0A345T716_9ACTN</name>
<dbReference type="InterPro" id="IPR050378">
    <property type="entry name" value="Metallo-dep_Hydrolases_sf"/>
</dbReference>
<dbReference type="PANTHER" id="PTHR11647">
    <property type="entry name" value="HYDRANTOINASE/DIHYDROPYRIMIDINASE FAMILY MEMBER"/>
    <property type="match status" value="1"/>
</dbReference>
<dbReference type="InterPro" id="IPR013108">
    <property type="entry name" value="Amidohydro_3"/>
</dbReference>
<dbReference type="EMBL" id="CP031264">
    <property type="protein sequence ID" value="AXI81771.1"/>
    <property type="molecule type" value="Genomic_DNA"/>
</dbReference>
<dbReference type="Gene3D" id="3.20.20.140">
    <property type="entry name" value="Metal-dependent hydrolases"/>
    <property type="match status" value="1"/>
</dbReference>
<keyword evidence="3" id="KW-1185">Reference proteome</keyword>
<dbReference type="InterPro" id="IPR023100">
    <property type="entry name" value="D-aminoacylase_insert_dom_sf"/>
</dbReference>
<dbReference type="RefSeq" id="WP_111490276.1">
    <property type="nucleotide sequence ID" value="NZ_CP031264.1"/>
</dbReference>
<dbReference type="Gene3D" id="2.30.40.10">
    <property type="entry name" value="Urease, subunit C, domain 1"/>
    <property type="match status" value="1"/>
</dbReference>
<dbReference type="GO" id="GO:0016812">
    <property type="term" value="F:hydrolase activity, acting on carbon-nitrogen (but not peptide) bonds, in cyclic amides"/>
    <property type="evidence" value="ECO:0007669"/>
    <property type="project" value="TreeGrafter"/>
</dbReference>
<dbReference type="Gene3D" id="3.30.1490.130">
    <property type="entry name" value="D-aminoacylase. Domain 3"/>
    <property type="match status" value="1"/>
</dbReference>
<evidence type="ECO:0000259" key="1">
    <source>
        <dbReference type="Pfam" id="PF07969"/>
    </source>
</evidence>
<reference evidence="3" key="1">
    <citation type="submission" date="2018-07" db="EMBL/GenBank/DDBJ databases">
        <title>Streptacidiphilus bronchialis DSM 106435 chromosome.</title>
        <authorList>
            <person name="Batra D."/>
            <person name="Gulvik C.A."/>
        </authorList>
    </citation>
    <scope>NUCLEOTIDE SEQUENCE [LARGE SCALE GENOMIC DNA]</scope>
    <source>
        <strain evidence="3">DSM 106435</strain>
    </source>
</reference>
<dbReference type="Proteomes" id="UP000249340">
    <property type="component" value="Chromosome"/>
</dbReference>
<protein>
    <submittedName>
        <fullName evidence="2">D-aminoacylase</fullName>
    </submittedName>
</protein>
<dbReference type="Pfam" id="PF07969">
    <property type="entry name" value="Amidohydro_3"/>
    <property type="match status" value="1"/>
</dbReference>
<dbReference type="SUPFAM" id="SSF51556">
    <property type="entry name" value="Metallo-dependent hydrolases"/>
    <property type="match status" value="1"/>
</dbReference>
<organism evidence="2 3">
    <name type="scientific">Peterkaempfera bronchialis</name>
    <dbReference type="NCBI Taxonomy" id="2126346"/>
    <lineage>
        <taxon>Bacteria</taxon>
        <taxon>Bacillati</taxon>
        <taxon>Actinomycetota</taxon>
        <taxon>Actinomycetes</taxon>
        <taxon>Kitasatosporales</taxon>
        <taxon>Streptomycetaceae</taxon>
        <taxon>Peterkaempfera</taxon>
    </lineage>
</organism>
<dbReference type="GO" id="GO:0005829">
    <property type="term" value="C:cytosol"/>
    <property type="evidence" value="ECO:0007669"/>
    <property type="project" value="TreeGrafter"/>
</dbReference>
<dbReference type="InterPro" id="IPR011059">
    <property type="entry name" value="Metal-dep_hydrolase_composite"/>
</dbReference>
<accession>A0A345T716</accession>
<dbReference type="OrthoDB" id="9766983at2"/>
<dbReference type="SUPFAM" id="SSF51338">
    <property type="entry name" value="Composite domain of metallo-dependent hydrolases"/>
    <property type="match status" value="1"/>
</dbReference>
<evidence type="ECO:0000313" key="2">
    <source>
        <dbReference type="EMBL" id="AXI81771.1"/>
    </source>
</evidence>
<proteinExistence type="predicted"/>
<evidence type="ECO:0000313" key="3">
    <source>
        <dbReference type="Proteomes" id="UP000249340"/>
    </source>
</evidence>
<dbReference type="AlphaFoldDB" id="A0A345T716"/>
<dbReference type="GO" id="GO:0016811">
    <property type="term" value="F:hydrolase activity, acting on carbon-nitrogen (but not peptide) bonds, in linear amides"/>
    <property type="evidence" value="ECO:0007669"/>
    <property type="project" value="InterPro"/>
</dbReference>